<dbReference type="PANTHER" id="PTHR44591">
    <property type="entry name" value="STRESS RESPONSE REGULATOR PROTEIN 1"/>
    <property type="match status" value="1"/>
</dbReference>
<feature type="modified residue" description="4-aspartylphosphate" evidence="2">
    <location>
        <position position="52"/>
    </location>
</feature>
<evidence type="ECO:0000313" key="4">
    <source>
        <dbReference type="EMBL" id="ANB16831.1"/>
    </source>
</evidence>
<dbReference type="GO" id="GO:0000160">
    <property type="term" value="P:phosphorelay signal transduction system"/>
    <property type="evidence" value="ECO:0007669"/>
    <property type="project" value="InterPro"/>
</dbReference>
<dbReference type="RefSeq" id="WP_067644370.1">
    <property type="nucleotide sequence ID" value="NZ_CP015249.1"/>
</dbReference>
<dbReference type="EMBL" id="CP015249">
    <property type="protein sequence ID" value="ANB16831.1"/>
    <property type="molecule type" value="Genomic_DNA"/>
</dbReference>
<evidence type="ECO:0000313" key="5">
    <source>
        <dbReference type="Proteomes" id="UP000076830"/>
    </source>
</evidence>
<keyword evidence="1 2" id="KW-0597">Phosphoprotein</keyword>
<dbReference type="PATRIC" id="fig|1300342.3.peg.781"/>
<dbReference type="InterPro" id="IPR011006">
    <property type="entry name" value="CheY-like_superfamily"/>
</dbReference>
<dbReference type="STRING" id="1300342.I596_795"/>
<reference evidence="4 5" key="1">
    <citation type="submission" date="2016-04" db="EMBL/GenBank/DDBJ databases">
        <title>Complete genome sequence of Dokdonella koreensis DS-123T.</title>
        <authorList>
            <person name="Kim J.F."/>
            <person name="Lee H."/>
            <person name="Kwak M.-J."/>
        </authorList>
    </citation>
    <scope>NUCLEOTIDE SEQUENCE [LARGE SCALE GENOMIC DNA]</scope>
    <source>
        <strain evidence="4 5">DS-123</strain>
    </source>
</reference>
<dbReference type="PROSITE" id="PS50110">
    <property type="entry name" value="RESPONSE_REGULATORY"/>
    <property type="match status" value="1"/>
</dbReference>
<dbReference type="KEGG" id="dko:I596_795"/>
<dbReference type="InterPro" id="IPR001789">
    <property type="entry name" value="Sig_transdc_resp-reg_receiver"/>
</dbReference>
<keyword evidence="5" id="KW-1185">Reference proteome</keyword>
<dbReference type="PANTHER" id="PTHR44591:SF20">
    <property type="entry name" value="PROTEIN PILH"/>
    <property type="match status" value="1"/>
</dbReference>
<dbReference type="SUPFAM" id="SSF52172">
    <property type="entry name" value="CheY-like"/>
    <property type="match status" value="1"/>
</dbReference>
<accession>A0A160DSH4</accession>
<sequence length="121" mass="13237">MAHIFIIDDSPTEIRVLTGFLEKAGHRVSSAPSAEEGIAQVRRARPDLVIMDIIMPGMNGFQATRQLSRDTATSDIPIVMVTTKSMETDRIWALRQGAKAFMTKPVGEKELLGQIDGLLSA</sequence>
<evidence type="ECO:0000259" key="3">
    <source>
        <dbReference type="PROSITE" id="PS50110"/>
    </source>
</evidence>
<evidence type="ECO:0000256" key="2">
    <source>
        <dbReference type="PROSITE-ProRule" id="PRU00169"/>
    </source>
</evidence>
<dbReference type="InterPro" id="IPR050595">
    <property type="entry name" value="Bact_response_regulator"/>
</dbReference>
<dbReference type="SMART" id="SM00448">
    <property type="entry name" value="REC"/>
    <property type="match status" value="1"/>
</dbReference>
<proteinExistence type="predicted"/>
<gene>
    <name evidence="4" type="ORF">I596_795</name>
</gene>
<dbReference type="OrthoDB" id="9800897at2"/>
<dbReference type="Gene3D" id="3.40.50.2300">
    <property type="match status" value="1"/>
</dbReference>
<dbReference type="Pfam" id="PF00072">
    <property type="entry name" value="Response_reg"/>
    <property type="match status" value="1"/>
</dbReference>
<evidence type="ECO:0000256" key="1">
    <source>
        <dbReference type="ARBA" id="ARBA00022553"/>
    </source>
</evidence>
<dbReference type="AlphaFoldDB" id="A0A160DSH4"/>
<organism evidence="4 5">
    <name type="scientific">Dokdonella koreensis DS-123</name>
    <dbReference type="NCBI Taxonomy" id="1300342"/>
    <lineage>
        <taxon>Bacteria</taxon>
        <taxon>Pseudomonadati</taxon>
        <taxon>Pseudomonadota</taxon>
        <taxon>Gammaproteobacteria</taxon>
        <taxon>Lysobacterales</taxon>
        <taxon>Rhodanobacteraceae</taxon>
        <taxon>Dokdonella</taxon>
    </lineage>
</organism>
<dbReference type="Proteomes" id="UP000076830">
    <property type="component" value="Chromosome"/>
</dbReference>
<protein>
    <submittedName>
        <fullName evidence="4">Twitching motility protein PilH</fullName>
    </submittedName>
</protein>
<feature type="domain" description="Response regulatory" evidence="3">
    <location>
        <begin position="3"/>
        <end position="119"/>
    </location>
</feature>
<name>A0A160DSH4_9GAMM</name>